<dbReference type="OrthoDB" id="7376174at2"/>
<organism evidence="2 3">
    <name type="scientific">Rhodococcus ruber</name>
    <dbReference type="NCBI Taxonomy" id="1830"/>
    <lineage>
        <taxon>Bacteria</taxon>
        <taxon>Bacillati</taxon>
        <taxon>Actinomycetota</taxon>
        <taxon>Actinomycetes</taxon>
        <taxon>Mycobacteriales</taxon>
        <taxon>Nocardiaceae</taxon>
        <taxon>Rhodococcus</taxon>
    </lineage>
</organism>
<dbReference type="AlphaFoldDB" id="A0A098BTT3"/>
<dbReference type="Proteomes" id="UP000042997">
    <property type="component" value="Unassembled WGS sequence"/>
</dbReference>
<gene>
    <name evidence="2" type="ORF">RHRU231_860038</name>
</gene>
<evidence type="ECO:0000256" key="1">
    <source>
        <dbReference type="SAM" id="MobiDB-lite"/>
    </source>
</evidence>
<name>A0A098BTT3_9NOCA</name>
<protein>
    <submittedName>
        <fullName evidence="2">Uncharacterized protein</fullName>
    </submittedName>
</protein>
<evidence type="ECO:0000313" key="2">
    <source>
        <dbReference type="EMBL" id="CDZ91657.1"/>
    </source>
</evidence>
<reference evidence="2 3" key="1">
    <citation type="journal article" date="2014" name="Genome Announc.">
        <title>Draft Genome Sequence of Propane- and Butane-Oxidizing Actinobacterium Rhodococcus ruber IEGM 231.</title>
        <authorList>
            <person name="Ivshina I.B."/>
            <person name="Kuyukina M.S."/>
            <person name="Krivoruchko A.V."/>
            <person name="Barbe V."/>
            <person name="Fischer C."/>
        </authorList>
    </citation>
    <scope>NUCLEOTIDE SEQUENCE [LARGE SCALE GENOMIC DNA]</scope>
</reference>
<dbReference type="Pfam" id="PF10944">
    <property type="entry name" value="DUF2630"/>
    <property type="match status" value="1"/>
</dbReference>
<dbReference type="KEGG" id="rrz:CS378_12660"/>
<dbReference type="GeneID" id="66837827"/>
<dbReference type="EMBL" id="CCSD01000101">
    <property type="protein sequence ID" value="CDZ91657.1"/>
    <property type="molecule type" value="Genomic_DNA"/>
</dbReference>
<dbReference type="InterPro" id="IPR020311">
    <property type="entry name" value="Uncharacterised_Rv0898c"/>
</dbReference>
<sequence length="80" mass="9394">MDENDLFQHIEELVDEEKALRSKSSGDGMSDQDRQRLRAVEERLDQCWDLLRQRRAKAEFGNDPDEAEARPVGEVESYRQ</sequence>
<evidence type="ECO:0000313" key="3">
    <source>
        <dbReference type="Proteomes" id="UP000042997"/>
    </source>
</evidence>
<proteinExistence type="predicted"/>
<feature type="region of interest" description="Disordered" evidence="1">
    <location>
        <begin position="58"/>
        <end position="80"/>
    </location>
</feature>
<dbReference type="RefSeq" id="WP_010593592.1">
    <property type="nucleotide sequence ID" value="NZ_CP023714.1"/>
</dbReference>
<accession>A0A098BTT3</accession>
<dbReference type="eggNOG" id="ENOG5032YIY">
    <property type="taxonomic scope" value="Bacteria"/>
</dbReference>
<feature type="compositionally biased region" description="Basic and acidic residues" evidence="1">
    <location>
        <begin position="67"/>
        <end position="80"/>
    </location>
</feature>